<dbReference type="PIRSF" id="PIRSF003109">
    <property type="entry name" value="McrC"/>
    <property type="match status" value="1"/>
</dbReference>
<dbReference type="Pfam" id="PF10117">
    <property type="entry name" value="McrBC"/>
    <property type="match status" value="1"/>
</dbReference>
<gene>
    <name evidence="1" type="ORF">F8377_03905</name>
</gene>
<organism evidence="1 2">
    <name type="scientific">Corynebacterium zhongnanshanii</name>
    <dbReference type="NCBI Taxonomy" id="2768834"/>
    <lineage>
        <taxon>Bacteria</taxon>
        <taxon>Bacillati</taxon>
        <taxon>Actinomycetota</taxon>
        <taxon>Actinomycetes</taxon>
        <taxon>Mycobacteriales</taxon>
        <taxon>Corynebacteriaceae</taxon>
        <taxon>Corynebacterium</taxon>
    </lineage>
</organism>
<dbReference type="PANTHER" id="PTHR38733:SF1">
    <property type="entry name" value="TYPE IV METHYL-DIRECTED RESTRICTION ENZYME ECOKMCRBC"/>
    <property type="match status" value="1"/>
</dbReference>
<proteinExistence type="predicted"/>
<protein>
    <submittedName>
        <fullName evidence="1">5-methylcytosine-specific restriction system specificity protein McrC</fullName>
    </submittedName>
</protein>
<accession>A0ABQ6VG49</accession>
<comment type="caution">
    <text evidence="1">The sequence shown here is derived from an EMBL/GenBank/DDBJ whole genome shotgun (WGS) entry which is preliminary data.</text>
</comment>
<reference evidence="1 2" key="1">
    <citation type="submission" date="2019-10" db="EMBL/GenBank/DDBJ databases">
        <title>Corynebacterium sp novel species isolated from the respiratory tract of Marmot.</title>
        <authorList>
            <person name="Zhang G."/>
        </authorList>
    </citation>
    <scope>NUCLEOTIDE SEQUENCE [LARGE SCALE GENOMIC DNA]</scope>
    <source>
        <strain evidence="1 2">336</strain>
    </source>
</reference>
<name>A0ABQ6VG49_9CORY</name>
<evidence type="ECO:0000313" key="1">
    <source>
        <dbReference type="EMBL" id="KAB3523288.1"/>
    </source>
</evidence>
<keyword evidence="2" id="KW-1185">Reference proteome</keyword>
<sequence>MGSALAFGGRVTTGESVEPRVLRNMYVMLAYAFNAIERAGTSSFHAENCDNLHELCAEILLQGITNQTQRGLHRDYLNLSEELHTVRGRIDFSTTLSTGARGRGAVVCDHDEYVLDTPHNRILASVLQLLFVAGDLSTARRRRVHDALRLFRGVTIVAPRSIRWRDVHYTRMTADYRLMHGVCRLVVEGLLQREGLGEQHLASWFSPEQESALYERFLLRYFQRHHRHLAPSASHIEWDVDEVFSGAEQLPTMRSDVILSGNGKALIIDAKYYGRSMRARFGQPKVDSGHLYQILSYVSNRAAKTSREVMGLLLYAKTNEAVTPALDTSIHGHRIAAKTLDLMAPWDAVRAQLDDVVAWANLTELY</sequence>
<dbReference type="EMBL" id="WBZJ01000001">
    <property type="protein sequence ID" value="KAB3523288.1"/>
    <property type="molecule type" value="Genomic_DNA"/>
</dbReference>
<dbReference type="InterPro" id="IPR014407">
    <property type="entry name" value="McrC_bac"/>
</dbReference>
<dbReference type="Proteomes" id="UP000436181">
    <property type="component" value="Unassembled WGS sequence"/>
</dbReference>
<dbReference type="PANTHER" id="PTHR38733">
    <property type="entry name" value="PROTEIN MCRC"/>
    <property type="match status" value="1"/>
</dbReference>
<dbReference type="InterPro" id="IPR019292">
    <property type="entry name" value="McrC"/>
</dbReference>
<evidence type="ECO:0000313" key="2">
    <source>
        <dbReference type="Proteomes" id="UP000436181"/>
    </source>
</evidence>